<dbReference type="Proteomes" id="UP000199622">
    <property type="component" value="Unassembled WGS sequence"/>
</dbReference>
<name>A0A1H4XUH0_9PSEU</name>
<keyword evidence="3" id="KW-1185">Reference proteome</keyword>
<keyword evidence="1" id="KW-1133">Transmembrane helix</keyword>
<reference evidence="3" key="1">
    <citation type="submission" date="2016-10" db="EMBL/GenBank/DDBJ databases">
        <authorList>
            <person name="Varghese N."/>
            <person name="Submissions S."/>
        </authorList>
    </citation>
    <scope>NUCLEOTIDE SEQUENCE [LARGE SCALE GENOMIC DNA]</scope>
    <source>
        <strain evidence="3">DSM 44544</strain>
    </source>
</reference>
<feature type="transmembrane region" description="Helical" evidence="1">
    <location>
        <begin position="42"/>
        <end position="59"/>
    </location>
</feature>
<evidence type="ECO:0000313" key="2">
    <source>
        <dbReference type="EMBL" id="SED09382.1"/>
    </source>
</evidence>
<proteinExistence type="predicted"/>
<dbReference type="AlphaFoldDB" id="A0A1H4XUH0"/>
<dbReference type="EMBL" id="FNSO01000004">
    <property type="protein sequence ID" value="SED09382.1"/>
    <property type="molecule type" value="Genomic_DNA"/>
</dbReference>
<accession>A0A1H4XUH0</accession>
<gene>
    <name evidence="2" type="ORF">SAMN04489727_6379</name>
</gene>
<evidence type="ECO:0000256" key="1">
    <source>
        <dbReference type="SAM" id="Phobius"/>
    </source>
</evidence>
<feature type="transmembrane region" description="Helical" evidence="1">
    <location>
        <begin position="66"/>
        <end position="83"/>
    </location>
</feature>
<keyword evidence="1" id="KW-0812">Transmembrane</keyword>
<keyword evidence="1" id="KW-0472">Membrane</keyword>
<organism evidence="2 3">
    <name type="scientific">Amycolatopsis tolypomycina</name>
    <dbReference type="NCBI Taxonomy" id="208445"/>
    <lineage>
        <taxon>Bacteria</taxon>
        <taxon>Bacillati</taxon>
        <taxon>Actinomycetota</taxon>
        <taxon>Actinomycetes</taxon>
        <taxon>Pseudonocardiales</taxon>
        <taxon>Pseudonocardiaceae</taxon>
        <taxon>Amycolatopsis</taxon>
    </lineage>
</organism>
<protein>
    <recommendedName>
        <fullName evidence="4">DUF4345 domain-containing protein</fullName>
    </recommendedName>
</protein>
<evidence type="ECO:0000313" key="3">
    <source>
        <dbReference type="Proteomes" id="UP000199622"/>
    </source>
</evidence>
<evidence type="ECO:0008006" key="4">
    <source>
        <dbReference type="Google" id="ProtNLM"/>
    </source>
</evidence>
<feature type="transmembrane region" description="Helical" evidence="1">
    <location>
        <begin position="95"/>
        <end position="112"/>
    </location>
</feature>
<sequence>MRYALALIALVQAGLGFGALFLPTDAGMTAMPGMTHPVQPAGVSWNLALGAGLLCVALYPRLASAWLPLYGGLTVVLGVASVSDLLRGLSITGRISTHALSVIGLVLLLVVYRRRQTEGVTGPR</sequence>